<name>A0A504Z4H4_FASGI</name>
<evidence type="ECO:0000313" key="4">
    <source>
        <dbReference type="Proteomes" id="UP000316759"/>
    </source>
</evidence>
<dbReference type="EMBL" id="SUNJ01000444">
    <property type="protein sequence ID" value="TPP67656.1"/>
    <property type="molecule type" value="Genomic_DNA"/>
</dbReference>
<dbReference type="InterPro" id="IPR012936">
    <property type="entry name" value="Erv_C"/>
</dbReference>
<accession>A0A504Z4H4</accession>
<proteinExistence type="predicted"/>
<comment type="caution">
    <text evidence="3">The sequence shown here is derived from an EMBL/GenBank/DDBJ whole genome shotgun (WGS) entry which is preliminary data.</text>
</comment>
<dbReference type="STRING" id="46835.A0A504Z4H4"/>
<dbReference type="AlphaFoldDB" id="A0A504Z4H4"/>
<keyword evidence="1" id="KW-0812">Transmembrane</keyword>
<dbReference type="Pfam" id="PF07970">
    <property type="entry name" value="COPIIcoated_ERV"/>
    <property type="match status" value="1"/>
</dbReference>
<feature type="transmembrane region" description="Helical" evidence="1">
    <location>
        <begin position="20"/>
        <end position="41"/>
    </location>
</feature>
<dbReference type="OrthoDB" id="270930at2759"/>
<keyword evidence="4" id="KW-1185">Reference proteome</keyword>
<keyword evidence="1" id="KW-0472">Membrane</keyword>
<reference evidence="3 4" key="1">
    <citation type="submission" date="2019-04" db="EMBL/GenBank/DDBJ databases">
        <title>Annotation for the trematode Fasciola gigantica.</title>
        <authorList>
            <person name="Choi Y.-J."/>
        </authorList>
    </citation>
    <scope>NUCLEOTIDE SEQUENCE [LARGE SCALE GENOMIC DNA]</scope>
    <source>
        <strain evidence="3">Uganda_cow_1</strain>
    </source>
</reference>
<sequence>MLCFLSLSVPFYFRSLLHFFTNTCAIIGGVFTVASLVDAFIYRSTCAIRSHAKGQSF</sequence>
<gene>
    <name evidence="3" type="ORF">FGIG_07882</name>
</gene>
<evidence type="ECO:0000256" key="1">
    <source>
        <dbReference type="SAM" id="Phobius"/>
    </source>
</evidence>
<evidence type="ECO:0000259" key="2">
    <source>
        <dbReference type="Pfam" id="PF07970"/>
    </source>
</evidence>
<feature type="domain" description="Endoplasmic reticulum vesicle transporter C-terminal" evidence="2">
    <location>
        <begin position="14"/>
        <end position="38"/>
    </location>
</feature>
<dbReference type="Proteomes" id="UP000316759">
    <property type="component" value="Unassembled WGS sequence"/>
</dbReference>
<organism evidence="3 4">
    <name type="scientific">Fasciola gigantica</name>
    <name type="common">Giant liver fluke</name>
    <dbReference type="NCBI Taxonomy" id="46835"/>
    <lineage>
        <taxon>Eukaryota</taxon>
        <taxon>Metazoa</taxon>
        <taxon>Spiralia</taxon>
        <taxon>Lophotrochozoa</taxon>
        <taxon>Platyhelminthes</taxon>
        <taxon>Trematoda</taxon>
        <taxon>Digenea</taxon>
        <taxon>Plagiorchiida</taxon>
        <taxon>Echinostomata</taxon>
        <taxon>Echinostomatoidea</taxon>
        <taxon>Fasciolidae</taxon>
        <taxon>Fasciola</taxon>
    </lineage>
</organism>
<evidence type="ECO:0000313" key="3">
    <source>
        <dbReference type="EMBL" id="TPP67656.1"/>
    </source>
</evidence>
<keyword evidence="1" id="KW-1133">Transmembrane helix</keyword>
<protein>
    <submittedName>
        <fullName evidence="3">Endoplasmic reticulum-Golgi intermediate compartment protein 3</fullName>
    </submittedName>
</protein>